<feature type="transmembrane region" description="Helical" evidence="1">
    <location>
        <begin position="86"/>
        <end position="104"/>
    </location>
</feature>
<keyword evidence="1" id="KW-0812">Transmembrane</keyword>
<keyword evidence="5" id="KW-1185">Reference proteome</keyword>
<evidence type="ECO:0000259" key="3">
    <source>
        <dbReference type="Pfam" id="PF16344"/>
    </source>
</evidence>
<dbReference type="Gene3D" id="2.60.120.1440">
    <property type="match status" value="1"/>
</dbReference>
<proteinExistence type="predicted"/>
<evidence type="ECO:0000256" key="1">
    <source>
        <dbReference type="SAM" id="Phobius"/>
    </source>
</evidence>
<keyword evidence="1" id="KW-0472">Membrane</keyword>
<dbReference type="Gene3D" id="3.55.50.30">
    <property type="match status" value="1"/>
</dbReference>
<dbReference type="RefSeq" id="WP_112573875.1">
    <property type="nucleotide sequence ID" value="NZ_CP043450.1"/>
</dbReference>
<feature type="domain" description="Protein FecR C-terminal" evidence="3">
    <location>
        <begin position="258"/>
        <end position="326"/>
    </location>
</feature>
<evidence type="ECO:0000259" key="2">
    <source>
        <dbReference type="Pfam" id="PF04773"/>
    </source>
</evidence>
<name>A0A5C1I050_9SPHI</name>
<dbReference type="EMBL" id="CP043450">
    <property type="protein sequence ID" value="QEM11335.1"/>
    <property type="molecule type" value="Genomic_DNA"/>
</dbReference>
<dbReference type="PANTHER" id="PTHR30273">
    <property type="entry name" value="PERIPLASMIC SIGNAL SENSOR AND SIGMA FACTOR ACTIVATOR FECR-RELATED"/>
    <property type="match status" value="1"/>
</dbReference>
<accession>A0A5C1I050</accession>
<sequence length="338" mass="37599">MEDNSYRLIVEYFEKTISDDGLTQLQEWIEESPENLAQFSETIQILEASKAYFKQPEHAESSWAKISAHITQAQISAKKQTPKFNWIAYAAACLLICATGWLGYRYFNQSPALIYEEISNADGKHSKIMLPDGSIVYLGGGSKFKYAKNFDGEKRDVTLDGEAFFDVVHKANPFVVKSGDITTVVLGTSFNVRAYLAEHKVAVTVQSGKVGVMASVHGKPQLVKYLVKDEAISINTQNGIYTFNNTDASAVSSWINNEFVFYNTTYREIAASLEHHYGVKIRFTEQDLGNVRLTAKLRGMTLSDAMETLSALSGLGYTQKGDQLFISNNNQKGGSIMK</sequence>
<evidence type="ECO:0000313" key="4">
    <source>
        <dbReference type="EMBL" id="QEM11335.1"/>
    </source>
</evidence>
<dbReference type="PANTHER" id="PTHR30273:SF2">
    <property type="entry name" value="PROTEIN FECR"/>
    <property type="match status" value="1"/>
</dbReference>
<reference evidence="4" key="1">
    <citation type="submission" date="2019-08" db="EMBL/GenBank/DDBJ databases">
        <title>Comparative genome analysis confer to the adaptation heavy metal polluted environment.</title>
        <authorList>
            <person name="Li Y."/>
        </authorList>
    </citation>
    <scope>NUCLEOTIDE SEQUENCE [LARGE SCALE GENOMIC DNA]</scope>
    <source>
        <strain evidence="4">P1</strain>
    </source>
</reference>
<dbReference type="GO" id="GO:0016989">
    <property type="term" value="F:sigma factor antagonist activity"/>
    <property type="evidence" value="ECO:0007669"/>
    <property type="project" value="TreeGrafter"/>
</dbReference>
<dbReference type="Pfam" id="PF16344">
    <property type="entry name" value="FecR_C"/>
    <property type="match status" value="1"/>
</dbReference>
<dbReference type="PIRSF" id="PIRSF018266">
    <property type="entry name" value="FecR"/>
    <property type="match status" value="1"/>
</dbReference>
<dbReference type="KEGG" id="mrub:DEO27_015315"/>
<gene>
    <name evidence="4" type="ORF">DEO27_015315</name>
</gene>
<dbReference type="InterPro" id="IPR032508">
    <property type="entry name" value="FecR_C"/>
</dbReference>
<dbReference type="Pfam" id="PF04773">
    <property type="entry name" value="FecR"/>
    <property type="match status" value="1"/>
</dbReference>
<organism evidence="4 5">
    <name type="scientific">Mucilaginibacter rubeus</name>
    <dbReference type="NCBI Taxonomy" id="2027860"/>
    <lineage>
        <taxon>Bacteria</taxon>
        <taxon>Pseudomonadati</taxon>
        <taxon>Bacteroidota</taxon>
        <taxon>Sphingobacteriia</taxon>
        <taxon>Sphingobacteriales</taxon>
        <taxon>Sphingobacteriaceae</taxon>
        <taxon>Mucilaginibacter</taxon>
    </lineage>
</organism>
<keyword evidence="1" id="KW-1133">Transmembrane helix</keyword>
<protein>
    <submittedName>
        <fullName evidence="4">FecR family protein</fullName>
    </submittedName>
</protein>
<dbReference type="InterPro" id="IPR006860">
    <property type="entry name" value="FecR"/>
</dbReference>
<feature type="domain" description="FecR protein" evidence="2">
    <location>
        <begin position="118"/>
        <end position="210"/>
    </location>
</feature>
<dbReference type="AlphaFoldDB" id="A0A5C1I050"/>
<evidence type="ECO:0000313" key="5">
    <source>
        <dbReference type="Proteomes" id="UP000251402"/>
    </source>
</evidence>
<dbReference type="InterPro" id="IPR012373">
    <property type="entry name" value="Ferrdict_sens_TM"/>
</dbReference>
<dbReference type="Proteomes" id="UP000251402">
    <property type="component" value="Chromosome"/>
</dbReference>
<dbReference type="OrthoDB" id="676789at2"/>